<accession>A0A0L9Y452</accession>
<evidence type="ECO:0000313" key="3">
    <source>
        <dbReference type="Proteomes" id="UP000472355"/>
    </source>
</evidence>
<evidence type="ECO:0000313" key="2">
    <source>
        <dbReference type="EMBL" id="NFA41583.1"/>
    </source>
</evidence>
<dbReference type="OrthoDB" id="7861017at2"/>
<dbReference type="NCBIfam" id="NF033576">
    <property type="entry name" value="mCpol"/>
    <property type="match status" value="1"/>
</dbReference>
<dbReference type="Pfam" id="PF18182">
    <property type="entry name" value="mCpol"/>
    <property type="match status" value="1"/>
</dbReference>
<dbReference type="AlphaFoldDB" id="A0A0L9Y452"/>
<reference evidence="2 3" key="1">
    <citation type="submission" date="2019-02" db="EMBL/GenBank/DDBJ databases">
        <title>Genome sequencing of Clostridium botulinum clinical isolates.</title>
        <authorList>
            <person name="Brunt J."/>
            <person name="Van Vliet A.H.M."/>
            <person name="Stringer S.C."/>
            <person name="Grant K.A."/>
            <person name="Carter A.C."/>
            <person name="Peck M.W."/>
        </authorList>
    </citation>
    <scope>NUCLEOTIDE SEQUENCE [LARGE SCALE GENOMIC DNA]</scope>
    <source>
        <strain evidence="2 3">H113700579</strain>
    </source>
</reference>
<feature type="domain" description="Minimal CRISPR polymerase" evidence="1">
    <location>
        <begin position="3"/>
        <end position="113"/>
    </location>
</feature>
<dbReference type="RefSeq" id="WP_154568094.1">
    <property type="nucleotide sequence ID" value="NZ_LFPG01000012.1"/>
</dbReference>
<protein>
    <submittedName>
        <fullName evidence="2">MCpol domain-containing protein</fullName>
    </submittedName>
</protein>
<evidence type="ECO:0000259" key="1">
    <source>
        <dbReference type="Pfam" id="PF18182"/>
    </source>
</evidence>
<sequence>MMYAYIDGDDIGLRIENSFMNNDEISLKKVNDEVKLIVEKITTYLINNNSKIIFSGADGIICKRDNIEAEQVINFIRNVSEKISFSIGVGNSLRDSFLALRYAKSSGKDIVAIYHNDSFELIR</sequence>
<organism evidence="2 3">
    <name type="scientific">Clostridium botulinum</name>
    <dbReference type="NCBI Taxonomy" id="1491"/>
    <lineage>
        <taxon>Bacteria</taxon>
        <taxon>Bacillati</taxon>
        <taxon>Bacillota</taxon>
        <taxon>Clostridia</taxon>
        <taxon>Eubacteriales</taxon>
        <taxon>Clostridiaceae</taxon>
        <taxon>Clostridium</taxon>
    </lineage>
</organism>
<dbReference type="Gene3D" id="3.30.70.270">
    <property type="match status" value="1"/>
</dbReference>
<dbReference type="Proteomes" id="UP000472355">
    <property type="component" value="Unassembled WGS sequence"/>
</dbReference>
<dbReference type="InterPro" id="IPR043128">
    <property type="entry name" value="Rev_trsase/Diguanyl_cyclase"/>
</dbReference>
<dbReference type="InterPro" id="IPR040942">
    <property type="entry name" value="Minimal_Cpol"/>
</dbReference>
<dbReference type="EMBL" id="SGKU01000005">
    <property type="protein sequence ID" value="NFA41583.1"/>
    <property type="molecule type" value="Genomic_DNA"/>
</dbReference>
<gene>
    <name evidence="2" type="ORF">EXM65_03045</name>
</gene>
<comment type="caution">
    <text evidence="2">The sequence shown here is derived from an EMBL/GenBank/DDBJ whole genome shotgun (WGS) entry which is preliminary data.</text>
</comment>
<proteinExistence type="predicted"/>
<name>A0A0L9Y452_CLOBO</name>